<dbReference type="STRING" id="4999.A0A1Y1UII5"/>
<organism evidence="2 3">
    <name type="scientific">Kockovaella imperatae</name>
    <dbReference type="NCBI Taxonomy" id="4999"/>
    <lineage>
        <taxon>Eukaryota</taxon>
        <taxon>Fungi</taxon>
        <taxon>Dikarya</taxon>
        <taxon>Basidiomycota</taxon>
        <taxon>Agaricomycotina</taxon>
        <taxon>Tremellomycetes</taxon>
        <taxon>Tremellales</taxon>
        <taxon>Cuniculitremaceae</taxon>
        <taxon>Kockovaella</taxon>
    </lineage>
</organism>
<sequence length="281" mass="29818">MRFSLLPLLTLLLFPAQLAAFSVRGGHLSDKGLSSIDQPFTPTERGCTTNAECLQRGLPILKPSPRRTARRSGMSSQVINTPVLVYPAGQGGPNPTRRKRYLGEAGEKRDTLPAGAFGWLEDTVQNDGQYDFSTPDVSGAVTFSIDITTSQPQSILRSDFTRTPYLCAGLTGTGLGSTYDVASITQCASPGTVGEAPSTNVNCNGDSTAEAFVWVLNTSTGQLSIQWYNSGASDPIDAYPIGIEESGGIIYIAGLIAGSLSDYNADTGGSFDAYEFYIQLS</sequence>
<keyword evidence="1" id="KW-0732">Signal</keyword>
<comment type="caution">
    <text evidence="2">The sequence shown here is derived from an EMBL/GenBank/DDBJ whole genome shotgun (WGS) entry which is preliminary data.</text>
</comment>
<gene>
    <name evidence="2" type="ORF">BD324DRAFT_623508</name>
</gene>
<keyword evidence="3" id="KW-1185">Reference proteome</keyword>
<reference evidence="2 3" key="1">
    <citation type="submission" date="2017-03" db="EMBL/GenBank/DDBJ databases">
        <title>Widespread Adenine N6-methylation of Active Genes in Fungi.</title>
        <authorList>
            <consortium name="DOE Joint Genome Institute"/>
            <person name="Mondo S.J."/>
            <person name="Dannebaum R.O."/>
            <person name="Kuo R.C."/>
            <person name="Louie K.B."/>
            <person name="Bewick A.J."/>
            <person name="Labutti K."/>
            <person name="Haridas S."/>
            <person name="Kuo A."/>
            <person name="Salamov A."/>
            <person name="Ahrendt S.R."/>
            <person name="Lau R."/>
            <person name="Bowen B.P."/>
            <person name="Lipzen A."/>
            <person name="Sullivan W."/>
            <person name="Andreopoulos W.B."/>
            <person name="Clum A."/>
            <person name="Lindquist E."/>
            <person name="Daum C."/>
            <person name="Northen T.R."/>
            <person name="Ramamoorthy G."/>
            <person name="Schmitz R.J."/>
            <person name="Gryganskyi A."/>
            <person name="Culley D."/>
            <person name="Magnuson J."/>
            <person name="James T.Y."/>
            <person name="O'Malley M.A."/>
            <person name="Stajich J.E."/>
            <person name="Spatafora J.W."/>
            <person name="Visel A."/>
            <person name="Grigoriev I.V."/>
        </authorList>
    </citation>
    <scope>NUCLEOTIDE SEQUENCE [LARGE SCALE GENOMIC DNA]</scope>
    <source>
        <strain evidence="2 3">NRRL Y-17943</strain>
    </source>
</reference>
<evidence type="ECO:0000313" key="3">
    <source>
        <dbReference type="Proteomes" id="UP000193218"/>
    </source>
</evidence>
<dbReference type="GeneID" id="33557400"/>
<evidence type="ECO:0000313" key="2">
    <source>
        <dbReference type="EMBL" id="ORX37841.1"/>
    </source>
</evidence>
<feature type="chain" id="PRO_5013299385" description="Ig-like domain-containing protein" evidence="1">
    <location>
        <begin position="21"/>
        <end position="281"/>
    </location>
</feature>
<dbReference type="EMBL" id="NBSH01000005">
    <property type="protein sequence ID" value="ORX37841.1"/>
    <property type="molecule type" value="Genomic_DNA"/>
</dbReference>
<proteinExistence type="predicted"/>
<evidence type="ECO:0008006" key="4">
    <source>
        <dbReference type="Google" id="ProtNLM"/>
    </source>
</evidence>
<accession>A0A1Y1UII5</accession>
<dbReference type="RefSeq" id="XP_021871828.1">
    <property type="nucleotide sequence ID" value="XM_022015591.1"/>
</dbReference>
<protein>
    <recommendedName>
        <fullName evidence="4">Ig-like domain-containing protein</fullName>
    </recommendedName>
</protein>
<dbReference type="AlphaFoldDB" id="A0A1Y1UII5"/>
<dbReference type="OrthoDB" id="2564482at2759"/>
<feature type="signal peptide" evidence="1">
    <location>
        <begin position="1"/>
        <end position="20"/>
    </location>
</feature>
<name>A0A1Y1UII5_9TREE</name>
<dbReference type="InParanoid" id="A0A1Y1UII5"/>
<dbReference type="Proteomes" id="UP000193218">
    <property type="component" value="Unassembled WGS sequence"/>
</dbReference>
<evidence type="ECO:0000256" key="1">
    <source>
        <dbReference type="SAM" id="SignalP"/>
    </source>
</evidence>